<dbReference type="HOGENOM" id="CLU_092688_2_2_9"/>
<dbReference type="GO" id="GO:0090071">
    <property type="term" value="P:negative regulation of ribosome biogenesis"/>
    <property type="evidence" value="ECO:0007669"/>
    <property type="project" value="UniProtKB-UniRule"/>
</dbReference>
<keyword evidence="2" id="KW-0963">Cytoplasm</keyword>
<dbReference type="RefSeq" id="WP_013175839.1">
    <property type="nucleotide sequence ID" value="NC_014220.1"/>
</dbReference>
<dbReference type="GO" id="GO:0005737">
    <property type="term" value="C:cytoplasm"/>
    <property type="evidence" value="ECO:0007669"/>
    <property type="project" value="UniProtKB-SubCell"/>
</dbReference>
<dbReference type="PANTHER" id="PTHR21043">
    <property type="entry name" value="IOJAP SUPERFAMILY ORTHOLOG"/>
    <property type="match status" value="1"/>
</dbReference>
<keyword evidence="4" id="KW-1185">Reference proteome</keyword>
<dbReference type="SUPFAM" id="SSF81301">
    <property type="entry name" value="Nucleotidyltransferase"/>
    <property type="match status" value="1"/>
</dbReference>
<dbReference type="EMBL" id="CP002048">
    <property type="protein sequence ID" value="ADI02437.1"/>
    <property type="molecule type" value="Genomic_DNA"/>
</dbReference>
<evidence type="ECO:0000256" key="1">
    <source>
        <dbReference type="ARBA" id="ARBA00010574"/>
    </source>
</evidence>
<dbReference type="GO" id="GO:0017148">
    <property type="term" value="P:negative regulation of translation"/>
    <property type="evidence" value="ECO:0007669"/>
    <property type="project" value="UniProtKB-UniRule"/>
</dbReference>
<dbReference type="NCBIfam" id="TIGR00090">
    <property type="entry name" value="rsfS_iojap_ybeB"/>
    <property type="match status" value="1"/>
</dbReference>
<dbReference type="HAMAP" id="MF_01477">
    <property type="entry name" value="Iojap_RsfS"/>
    <property type="match status" value="1"/>
</dbReference>
<dbReference type="PANTHER" id="PTHR21043:SF0">
    <property type="entry name" value="MITOCHONDRIAL ASSEMBLY OF RIBOSOMAL LARGE SUBUNIT PROTEIN 1"/>
    <property type="match status" value="1"/>
</dbReference>
<sequence>MTDWELAKRIADVASEEKAVDVVVLDVREMTVLADYFVIASGRSTIQVKMIAENIEDMLLEEGYRALRREGFNEGRWIVLDYGSVIVHVFRQQEREYYQLEKLWAS</sequence>
<comment type="subcellular location">
    <subcellularLocation>
        <location evidence="2">Cytoplasm</location>
    </subcellularLocation>
</comment>
<dbReference type="KEGG" id="slp:Slip_1679"/>
<evidence type="ECO:0000313" key="3">
    <source>
        <dbReference type="EMBL" id="ADI02437.1"/>
    </source>
</evidence>
<dbReference type="Gene3D" id="3.30.460.10">
    <property type="entry name" value="Beta Polymerase, domain 2"/>
    <property type="match status" value="1"/>
</dbReference>
<proteinExistence type="inferred from homology"/>
<dbReference type="Pfam" id="PF02410">
    <property type="entry name" value="RsfS"/>
    <property type="match status" value="1"/>
</dbReference>
<keyword evidence="2" id="KW-0678">Repressor</keyword>
<evidence type="ECO:0000313" key="4">
    <source>
        <dbReference type="Proteomes" id="UP000000378"/>
    </source>
</evidence>
<dbReference type="GO" id="GO:0042256">
    <property type="term" value="P:cytosolic ribosome assembly"/>
    <property type="evidence" value="ECO:0007669"/>
    <property type="project" value="UniProtKB-UniRule"/>
</dbReference>
<protein>
    <recommendedName>
        <fullName evidence="2">Ribosomal silencing factor RsfS</fullName>
    </recommendedName>
</protein>
<dbReference type="Proteomes" id="UP000000378">
    <property type="component" value="Chromosome"/>
</dbReference>
<reference evidence="4" key="1">
    <citation type="journal article" date="2010" name="Stand. Genomic Sci.">
        <title>Complete genome sequence of Syntrophothermus lipocalidus type strain (TGB-C1T).</title>
        <authorList>
            <consortium name="US DOE Joint Genome Institute (JGI-PGF)"/>
            <person name="Djao O."/>
            <person name="Zhang X."/>
            <person name="Lucas S."/>
            <person name="Lapidus A."/>
            <person name="Glavina Del Rio T."/>
            <person name="Nolan M."/>
            <person name="Tice H."/>
            <person name="Cheng J."/>
            <person name="Han C."/>
            <person name="Tapia R."/>
            <person name="Goodwin L."/>
            <person name="Pitluck S."/>
            <person name="Liolios K."/>
            <person name="Ivanova N."/>
            <person name="Mavromatis K."/>
            <person name="Mikhailova N."/>
            <person name="Ovchinnikova G."/>
            <person name="Pati A."/>
            <person name="Brambilla E."/>
            <person name="Chen A."/>
            <person name="Palaniappan K."/>
            <person name="Land M."/>
            <person name="Hauser L."/>
            <person name="Chang Y."/>
            <person name="Jeffries C."/>
            <person name="Rohde M."/>
            <person name="Sikorski J."/>
            <person name="Spring S."/>
            <person name="Goker M."/>
            <person name="Detter J."/>
            <person name="Woyke T."/>
            <person name="Bristow J."/>
            <person name="Eisen J."/>
            <person name="Markowitz V."/>
            <person name="Hugenholtz P."/>
            <person name="Kyrpides N."/>
            <person name="Klenk H."/>
        </authorList>
    </citation>
    <scope>NUCLEOTIDE SEQUENCE [LARGE SCALE GENOMIC DNA]</scope>
    <source>
        <strain evidence="4">DSM 12680 / TGB-C1</strain>
    </source>
</reference>
<gene>
    <name evidence="2" type="primary">rsfS</name>
    <name evidence="3" type="ordered locus">Slip_1679</name>
</gene>
<name>D7CP02_SYNLT</name>
<dbReference type="OrthoDB" id="9793681at2"/>
<dbReference type="InterPro" id="IPR043519">
    <property type="entry name" value="NT_sf"/>
</dbReference>
<accession>D7CP02</accession>
<dbReference type="AlphaFoldDB" id="D7CP02"/>
<comment type="function">
    <text evidence="2">Functions as a ribosomal silencing factor. Interacts with ribosomal protein uL14 (rplN), blocking formation of intersubunit bridge B8. Prevents association of the 30S and 50S ribosomal subunits and the formation of functional ribosomes, thus repressing translation.</text>
</comment>
<comment type="subunit">
    <text evidence="2">Interacts with ribosomal protein uL14 (rplN).</text>
</comment>
<dbReference type="InterPro" id="IPR004394">
    <property type="entry name" value="Iojap/RsfS/C7orf30"/>
</dbReference>
<comment type="similarity">
    <text evidence="1 2">Belongs to the Iojap/RsfS family.</text>
</comment>
<dbReference type="eggNOG" id="COG0799">
    <property type="taxonomic scope" value="Bacteria"/>
</dbReference>
<dbReference type="STRING" id="643648.Slip_1679"/>
<keyword evidence="2" id="KW-0810">Translation regulation</keyword>
<reference evidence="3 4" key="2">
    <citation type="journal article" date="2010" name="Stand. Genomic Sci.">
        <title>Complete genome sequence of Syntrophothermus lipocalidus type strain (TGB-C1).</title>
        <authorList>
            <person name="Djao O.D."/>
            <person name="Zhang X."/>
            <person name="Lucas S."/>
            <person name="Lapidus A."/>
            <person name="Del Rio T.G."/>
            <person name="Nolan M."/>
            <person name="Tice H."/>
            <person name="Cheng J.F."/>
            <person name="Han C."/>
            <person name="Tapia R."/>
            <person name="Goodwin L."/>
            <person name="Pitluck S."/>
            <person name="Liolios K."/>
            <person name="Ivanova N."/>
            <person name="Mavromatis K."/>
            <person name="Mikhailova N."/>
            <person name="Ovchinnikova G."/>
            <person name="Pati A."/>
            <person name="Brambilla E."/>
            <person name="Chen A."/>
            <person name="Palaniappan K."/>
            <person name="Land M."/>
            <person name="Hauser L."/>
            <person name="Chang Y.J."/>
            <person name="Jeffries C.D."/>
            <person name="Rohde M."/>
            <person name="Sikorski J."/>
            <person name="Spring S."/>
            <person name="Goker M."/>
            <person name="Detter J.C."/>
            <person name="Woyke T."/>
            <person name="Bristow J."/>
            <person name="Eisen J.A."/>
            <person name="Markowitz V."/>
            <person name="Hugenholtz P."/>
            <person name="Kyrpides N.C."/>
            <person name="Klenk H.P."/>
        </authorList>
    </citation>
    <scope>NUCLEOTIDE SEQUENCE [LARGE SCALE GENOMIC DNA]</scope>
    <source>
        <strain evidence="4">DSM 12680 / TGB-C1</strain>
    </source>
</reference>
<dbReference type="GO" id="GO:0043023">
    <property type="term" value="F:ribosomal large subunit binding"/>
    <property type="evidence" value="ECO:0007669"/>
    <property type="project" value="TreeGrafter"/>
</dbReference>
<evidence type="ECO:0000256" key="2">
    <source>
        <dbReference type="HAMAP-Rule" id="MF_01477"/>
    </source>
</evidence>
<organism evidence="3 4">
    <name type="scientific">Syntrophothermus lipocalidus (strain DSM 12680 / TGB-C1)</name>
    <dbReference type="NCBI Taxonomy" id="643648"/>
    <lineage>
        <taxon>Bacteria</taxon>
        <taxon>Bacillati</taxon>
        <taxon>Bacillota</taxon>
        <taxon>Clostridia</taxon>
        <taxon>Eubacteriales</taxon>
        <taxon>Syntrophomonadaceae</taxon>
        <taxon>Syntrophothermus</taxon>
    </lineage>
</organism>